<organism evidence="4">
    <name type="scientific">Emiliania huxleyi</name>
    <name type="common">Coccolithophore</name>
    <name type="synonym">Pontosphaera huxleyi</name>
    <dbReference type="NCBI Taxonomy" id="2903"/>
    <lineage>
        <taxon>Eukaryota</taxon>
        <taxon>Haptista</taxon>
        <taxon>Haptophyta</taxon>
        <taxon>Prymnesiophyceae</taxon>
        <taxon>Isochrysidales</taxon>
        <taxon>Noelaerhabdaceae</taxon>
        <taxon>Emiliania</taxon>
    </lineage>
</organism>
<feature type="domain" description="ShKT" evidence="3">
    <location>
        <begin position="406"/>
        <end position="440"/>
    </location>
</feature>
<dbReference type="PROSITE" id="PS51670">
    <property type="entry name" value="SHKT"/>
    <property type="match status" value="2"/>
</dbReference>
<proteinExistence type="predicted"/>
<dbReference type="Pfam" id="PF00226">
    <property type="entry name" value="DnaJ"/>
    <property type="match status" value="1"/>
</dbReference>
<dbReference type="InterPro" id="IPR001623">
    <property type="entry name" value="DnaJ_domain"/>
</dbReference>
<dbReference type="SMART" id="SM00254">
    <property type="entry name" value="ShKT"/>
    <property type="match status" value="4"/>
</dbReference>
<dbReference type="InterPro" id="IPR018253">
    <property type="entry name" value="DnaJ_domain_CS"/>
</dbReference>
<feature type="domain" description="ShKT" evidence="3">
    <location>
        <begin position="530"/>
        <end position="564"/>
    </location>
</feature>
<dbReference type="InterPro" id="IPR003582">
    <property type="entry name" value="ShKT_dom"/>
</dbReference>
<dbReference type="AlphaFoldDB" id="A0A7S3RTC6"/>
<accession>A0A7S3RTC6</accession>
<evidence type="ECO:0000259" key="3">
    <source>
        <dbReference type="PROSITE" id="PS51670"/>
    </source>
</evidence>
<protein>
    <recommendedName>
        <fullName evidence="5">J domain-containing protein</fullName>
    </recommendedName>
</protein>
<feature type="domain" description="J" evidence="2">
    <location>
        <begin position="16"/>
        <end position="83"/>
    </location>
</feature>
<feature type="compositionally biased region" description="Pro residues" evidence="1">
    <location>
        <begin position="103"/>
        <end position="136"/>
    </location>
</feature>
<dbReference type="EMBL" id="HBIR01010724">
    <property type="protein sequence ID" value="CAE0534421.1"/>
    <property type="molecule type" value="Transcribed_RNA"/>
</dbReference>
<dbReference type="PROSITE" id="PS50076">
    <property type="entry name" value="DNAJ_2"/>
    <property type="match status" value="1"/>
</dbReference>
<dbReference type="CDD" id="cd06257">
    <property type="entry name" value="DnaJ"/>
    <property type="match status" value="1"/>
</dbReference>
<name>A0A7S3RTC6_EMIHU</name>
<dbReference type="SUPFAM" id="SSF46565">
    <property type="entry name" value="Chaperone J-domain"/>
    <property type="match status" value="1"/>
</dbReference>
<evidence type="ECO:0000259" key="2">
    <source>
        <dbReference type="PROSITE" id="PS50076"/>
    </source>
</evidence>
<dbReference type="PANTHER" id="PTHR44873">
    <property type="entry name" value="DNAJ HOMOLOG SUBFAMILY C MEMBER 30, MITOCHONDRIAL"/>
    <property type="match status" value="1"/>
</dbReference>
<evidence type="ECO:0008006" key="5">
    <source>
        <dbReference type="Google" id="ProtNLM"/>
    </source>
</evidence>
<dbReference type="InterPro" id="IPR036869">
    <property type="entry name" value="J_dom_sf"/>
</dbReference>
<feature type="region of interest" description="Disordered" evidence="1">
    <location>
        <begin position="76"/>
        <end position="155"/>
    </location>
</feature>
<evidence type="ECO:0000256" key="1">
    <source>
        <dbReference type="SAM" id="MobiDB-lite"/>
    </source>
</evidence>
<dbReference type="Gene3D" id="1.10.10.1940">
    <property type="match status" value="1"/>
</dbReference>
<dbReference type="PROSITE" id="PS00636">
    <property type="entry name" value="DNAJ_1"/>
    <property type="match status" value="1"/>
</dbReference>
<dbReference type="Pfam" id="PF01549">
    <property type="entry name" value="ShK"/>
    <property type="match status" value="4"/>
</dbReference>
<dbReference type="InterPro" id="IPR053025">
    <property type="entry name" value="Mito_ATP_Synthase-Asso"/>
</dbReference>
<gene>
    <name evidence="4" type="ORF">EHUX00137_LOCUS7666</name>
</gene>
<dbReference type="PRINTS" id="PR00625">
    <property type="entry name" value="JDOMAIN"/>
</dbReference>
<sequence length="642" mass="68571">MVLAFIGLCCARGSETYYDILGVGAGVSTAQIREAYYKQAKSLHPDRVKGNAREAAATRFKAVAAAYAVLVDKEQRSEYDRTRSAPRVQAANLAAETARSHPSRPPPRPPPKPPPRPPPRPPPQPPPRPPSRPPQTPRSHASAEASTWQESPHALARRRLHEARSAADLIEFAGSSPAGTSRSESALSKHVLLAFYDSRDASCSARLLDETSVGFPYPFAHQTQDWHGVWWEDLLVAAKYDVAPNLAPANGSASLGGLQSPLFPFRSRLQPLLIRRAGSLYLPACPLFVHQRAGEVLGAPARLLEPLTAVPTSASFQAWVWQQLQIEVTFHNSLSEPVRVNWVHGSSVQEVLTLPAHGRAARYVFLSHTLQAERLARKGPGVSENASLAIWRVLEGGPLEIAAPSCLDEDSSCEAWAAAGECERNTAFMRRECRLSCDVCAAAAASEHRAAAVGGASVGRAARGRASEGITTSCIDRREQCEAWAATGECERNAAYMESECGRSCGCGSAQRPSPGQSGPLSSHPRPASCMDSFEDCARWTNSHPAACSSPMAEKLCARSCGLCADTAEAPRVEAPTRQQRAKATANFASAGQCEDQVSTCTAIIGSSPRACATAPMMRTSCRRSCGYCGDGGDAGGGKDEL</sequence>
<reference evidence="4" key="1">
    <citation type="submission" date="2021-01" db="EMBL/GenBank/DDBJ databases">
        <authorList>
            <person name="Corre E."/>
            <person name="Pelletier E."/>
            <person name="Niang G."/>
            <person name="Scheremetjew M."/>
            <person name="Finn R."/>
            <person name="Kale V."/>
            <person name="Holt S."/>
            <person name="Cochrane G."/>
            <person name="Meng A."/>
            <person name="Brown T."/>
            <person name="Cohen L."/>
        </authorList>
    </citation>
    <scope>NUCLEOTIDE SEQUENCE</scope>
    <source>
        <strain evidence="4">379</strain>
    </source>
</reference>
<evidence type="ECO:0000313" key="4">
    <source>
        <dbReference type="EMBL" id="CAE0534421.1"/>
    </source>
</evidence>
<dbReference type="SMART" id="SM00271">
    <property type="entry name" value="DnaJ"/>
    <property type="match status" value="1"/>
</dbReference>
<dbReference type="Gene3D" id="1.10.287.110">
    <property type="entry name" value="DnaJ domain"/>
    <property type="match status" value="1"/>
</dbReference>
<dbReference type="PANTHER" id="PTHR44873:SF1">
    <property type="entry name" value="DNAJ HOMOLOG SUBFAMILY C MEMBER 30, MITOCHONDRIAL"/>
    <property type="match status" value="1"/>
</dbReference>